<gene>
    <name evidence="1" type="ORF">GCM10022246_21090</name>
</gene>
<accession>A0ABP7PMI8</accession>
<keyword evidence="2" id="KW-1185">Reference proteome</keyword>
<dbReference type="EMBL" id="BAABAK010000010">
    <property type="protein sequence ID" value="GAA3968096.1"/>
    <property type="molecule type" value="Genomic_DNA"/>
</dbReference>
<protein>
    <submittedName>
        <fullName evidence="1">Uncharacterized protein</fullName>
    </submittedName>
</protein>
<comment type="caution">
    <text evidence="1">The sequence shown here is derived from an EMBL/GenBank/DDBJ whole genome shotgun (WGS) entry which is preliminary data.</text>
</comment>
<organism evidence="1 2">
    <name type="scientific">Pedobacter ginsengiterrae</name>
    <dbReference type="NCBI Taxonomy" id="871696"/>
    <lineage>
        <taxon>Bacteria</taxon>
        <taxon>Pseudomonadati</taxon>
        <taxon>Bacteroidota</taxon>
        <taxon>Sphingobacteriia</taxon>
        <taxon>Sphingobacteriales</taxon>
        <taxon>Sphingobacteriaceae</taxon>
        <taxon>Pedobacter</taxon>
    </lineage>
</organism>
<evidence type="ECO:0000313" key="2">
    <source>
        <dbReference type="Proteomes" id="UP001501081"/>
    </source>
</evidence>
<sequence length="212" mass="24573">MDSLLNAQRTEQLRTLLGGNSFIEGTSQEIIDSAINNQKILASLRYKDNRSRYSFRQYKNSIELNDQTKQIDDYGSECKCTIDNDTLKIQMGIFVFGGFEFTIKVFKNIFTSHYLIDQYNLKIFKLNDRDSLSSAIQILMAHQDLNLSKSLKLRMGEQIYGYLTFQTINYLRANDYEDGLAGDQYNSANMDRMYVKGNLQFKCKINKAILHD</sequence>
<dbReference type="Proteomes" id="UP001501081">
    <property type="component" value="Unassembled WGS sequence"/>
</dbReference>
<proteinExistence type="predicted"/>
<name>A0ABP7PMI8_9SPHI</name>
<reference evidence="2" key="1">
    <citation type="journal article" date="2019" name="Int. J. Syst. Evol. Microbiol.">
        <title>The Global Catalogue of Microorganisms (GCM) 10K type strain sequencing project: providing services to taxonomists for standard genome sequencing and annotation.</title>
        <authorList>
            <consortium name="The Broad Institute Genomics Platform"/>
            <consortium name="The Broad Institute Genome Sequencing Center for Infectious Disease"/>
            <person name="Wu L."/>
            <person name="Ma J."/>
        </authorList>
    </citation>
    <scope>NUCLEOTIDE SEQUENCE [LARGE SCALE GENOMIC DNA]</scope>
    <source>
        <strain evidence="2">JCM 17338</strain>
    </source>
</reference>
<evidence type="ECO:0000313" key="1">
    <source>
        <dbReference type="EMBL" id="GAA3968096.1"/>
    </source>
</evidence>